<dbReference type="Proteomes" id="UP000269945">
    <property type="component" value="Unassembled WGS sequence"/>
</dbReference>
<protein>
    <submittedName>
        <fullName evidence="1">Uncharacterized protein</fullName>
    </submittedName>
</protein>
<accession>A0A9X9MD88</accession>
<dbReference type="EMBL" id="CYRY02046895">
    <property type="protein sequence ID" value="VCX42708.1"/>
    <property type="molecule type" value="Genomic_DNA"/>
</dbReference>
<keyword evidence="2" id="KW-1185">Reference proteome</keyword>
<evidence type="ECO:0000313" key="2">
    <source>
        <dbReference type="Proteomes" id="UP000269945"/>
    </source>
</evidence>
<reference evidence="1 2" key="1">
    <citation type="submission" date="2018-10" db="EMBL/GenBank/DDBJ databases">
        <authorList>
            <person name="Ekblom R."/>
            <person name="Jareborg N."/>
        </authorList>
    </citation>
    <scope>NUCLEOTIDE SEQUENCE [LARGE SCALE GENOMIC DNA]</scope>
    <source>
        <tissue evidence="1">Muscle</tissue>
    </source>
</reference>
<gene>
    <name evidence="1" type="ORF">BN2614_LOCUS2</name>
</gene>
<proteinExistence type="predicted"/>
<comment type="caution">
    <text evidence="1">The sequence shown here is derived from an EMBL/GenBank/DDBJ whole genome shotgun (WGS) entry which is preliminary data.</text>
</comment>
<name>A0A9X9MD88_GULGU</name>
<evidence type="ECO:0000313" key="1">
    <source>
        <dbReference type="EMBL" id="VCX42708.1"/>
    </source>
</evidence>
<organism evidence="1 2">
    <name type="scientific">Gulo gulo</name>
    <name type="common">Wolverine</name>
    <name type="synonym">Gluton</name>
    <dbReference type="NCBI Taxonomy" id="48420"/>
    <lineage>
        <taxon>Eukaryota</taxon>
        <taxon>Metazoa</taxon>
        <taxon>Chordata</taxon>
        <taxon>Craniata</taxon>
        <taxon>Vertebrata</taxon>
        <taxon>Euteleostomi</taxon>
        <taxon>Mammalia</taxon>
        <taxon>Eutheria</taxon>
        <taxon>Laurasiatheria</taxon>
        <taxon>Carnivora</taxon>
        <taxon>Caniformia</taxon>
        <taxon>Musteloidea</taxon>
        <taxon>Mustelidae</taxon>
        <taxon>Guloninae</taxon>
        <taxon>Gulo</taxon>
    </lineage>
</organism>
<sequence>MMASRLYVFLRIRSGSQTLFSTTMLLAIFKLKARQKLSLNMMA</sequence>
<dbReference type="AlphaFoldDB" id="A0A9X9MD88"/>